<name>A0ABY8B5Q9_9BURK</name>
<evidence type="ECO:0000313" key="2">
    <source>
        <dbReference type="EMBL" id="WEF31220.1"/>
    </source>
</evidence>
<feature type="signal peptide" evidence="1">
    <location>
        <begin position="1"/>
        <end position="19"/>
    </location>
</feature>
<evidence type="ECO:0000256" key="1">
    <source>
        <dbReference type="SAM" id="SignalP"/>
    </source>
</evidence>
<keyword evidence="3" id="KW-1185">Reference proteome</keyword>
<organism evidence="2 3">
    <name type="scientific">Pseudoduganella chitinolytica</name>
    <dbReference type="NCBI Taxonomy" id="34070"/>
    <lineage>
        <taxon>Bacteria</taxon>
        <taxon>Pseudomonadati</taxon>
        <taxon>Pseudomonadota</taxon>
        <taxon>Betaproteobacteria</taxon>
        <taxon>Burkholderiales</taxon>
        <taxon>Oxalobacteraceae</taxon>
        <taxon>Telluria group</taxon>
        <taxon>Pseudoduganella</taxon>
    </lineage>
</organism>
<dbReference type="RefSeq" id="WP_277414003.1">
    <property type="nucleotide sequence ID" value="NZ_CP119083.1"/>
</dbReference>
<sequence length="278" mass="30351">MRHSVLLPLLLCASAAATAGSAPPPLAITDQSDARTVIRAVPEEAATDRFEVLAADHELVSYVGLSDGDVGGVVFRGGKLHGTLTRAQADTFYACRGYATARHQYWAQDAARWARSLVQVAQPATEVELRFTGKSTLKSIKAVLDNPAIGQVKAIVEMGTNPLNVVKVLSKTRSEHRQREHDKDMLEGLGKLVPGDSETRLAEVLHPEDLTFLERGIIMAYPKYSVDFLVRDGKIQALQQPSFLQIARVKSALFYAPNMDWSRCTAEGWMQAVPADAP</sequence>
<reference evidence="2 3" key="1">
    <citation type="submission" date="2023-02" db="EMBL/GenBank/DDBJ databases">
        <title>Gemone sequence of Telluria chitinolytica ACM 3522T.</title>
        <authorList>
            <person name="Frediansyah A."/>
            <person name="Miess H."/>
            <person name="Gross H."/>
        </authorList>
    </citation>
    <scope>NUCLEOTIDE SEQUENCE [LARGE SCALE GENOMIC DNA]</scope>
    <source>
        <strain evidence="2 3">ACM 3522</strain>
    </source>
</reference>
<dbReference type="Proteomes" id="UP001216510">
    <property type="component" value="Chromosome"/>
</dbReference>
<protein>
    <submittedName>
        <fullName evidence="2">Uncharacterized protein</fullName>
    </submittedName>
</protein>
<gene>
    <name evidence="2" type="ORF">PX653_17320</name>
</gene>
<dbReference type="EMBL" id="CP119083">
    <property type="protein sequence ID" value="WEF31220.1"/>
    <property type="molecule type" value="Genomic_DNA"/>
</dbReference>
<accession>A0ABY8B5Q9</accession>
<proteinExistence type="predicted"/>
<keyword evidence="1" id="KW-0732">Signal</keyword>
<feature type="chain" id="PRO_5046722944" evidence="1">
    <location>
        <begin position="20"/>
        <end position="278"/>
    </location>
</feature>
<evidence type="ECO:0000313" key="3">
    <source>
        <dbReference type="Proteomes" id="UP001216510"/>
    </source>
</evidence>